<dbReference type="AlphaFoldDB" id="A0AAE0SUS2"/>
<organism evidence="3 4">
    <name type="scientific">Potamilus streckersoni</name>
    <dbReference type="NCBI Taxonomy" id="2493646"/>
    <lineage>
        <taxon>Eukaryota</taxon>
        <taxon>Metazoa</taxon>
        <taxon>Spiralia</taxon>
        <taxon>Lophotrochozoa</taxon>
        <taxon>Mollusca</taxon>
        <taxon>Bivalvia</taxon>
        <taxon>Autobranchia</taxon>
        <taxon>Heteroconchia</taxon>
        <taxon>Palaeoheterodonta</taxon>
        <taxon>Unionida</taxon>
        <taxon>Unionoidea</taxon>
        <taxon>Unionidae</taxon>
        <taxon>Ambleminae</taxon>
        <taxon>Lampsilini</taxon>
        <taxon>Potamilus</taxon>
    </lineage>
</organism>
<accession>A0AAE0SUS2</accession>
<keyword evidence="1" id="KW-1133">Transmembrane helix</keyword>
<feature type="chain" id="PRO_5042032464" description="Immunoglobulin V-set domain-containing protein" evidence="2">
    <location>
        <begin position="25"/>
        <end position="215"/>
    </location>
</feature>
<reference evidence="3" key="3">
    <citation type="submission" date="2023-05" db="EMBL/GenBank/DDBJ databases">
        <authorList>
            <person name="Smith C.H."/>
        </authorList>
    </citation>
    <scope>NUCLEOTIDE SEQUENCE</scope>
    <source>
        <strain evidence="3">CHS0354</strain>
        <tissue evidence="3">Mantle</tissue>
    </source>
</reference>
<keyword evidence="4" id="KW-1185">Reference proteome</keyword>
<reference evidence="3" key="1">
    <citation type="journal article" date="2021" name="Genome Biol. Evol.">
        <title>A High-Quality Reference Genome for a Parasitic Bivalve with Doubly Uniparental Inheritance (Bivalvia: Unionida).</title>
        <authorList>
            <person name="Smith C.H."/>
        </authorList>
    </citation>
    <scope>NUCLEOTIDE SEQUENCE</scope>
    <source>
        <strain evidence="3">CHS0354</strain>
    </source>
</reference>
<dbReference type="InterPro" id="IPR013783">
    <property type="entry name" value="Ig-like_fold"/>
</dbReference>
<comment type="caution">
    <text evidence="3">The sequence shown here is derived from an EMBL/GenBank/DDBJ whole genome shotgun (WGS) entry which is preliminary data.</text>
</comment>
<evidence type="ECO:0000313" key="4">
    <source>
        <dbReference type="Proteomes" id="UP001195483"/>
    </source>
</evidence>
<sequence length="215" mass="23746">MTVNRSGKFLSALAIGFCMVIAAGFECPVAKDPIIFIGGNMHSVIFMWDCSLLPNETVLGVIWIKENTTIAIAEDNRFTPQGSYAGRVERNGTFGILLHNISVKDSGHYNISVLLNYSLKESNAPVTACQSAYLPALPEELWKYYGWKHQLSPTDEAMSFCGQEGLSKLEIGLICGLTLVAISAIVLVFLFYRKRRNTMQREDTGPSSPEESQTL</sequence>
<evidence type="ECO:0000256" key="2">
    <source>
        <dbReference type="SAM" id="SignalP"/>
    </source>
</evidence>
<protein>
    <recommendedName>
        <fullName evidence="5">Immunoglobulin V-set domain-containing protein</fullName>
    </recommendedName>
</protein>
<name>A0AAE0SUS2_9BIVA</name>
<dbReference type="Gene3D" id="2.60.40.10">
    <property type="entry name" value="Immunoglobulins"/>
    <property type="match status" value="1"/>
</dbReference>
<keyword evidence="1" id="KW-0812">Transmembrane</keyword>
<dbReference type="SUPFAM" id="SSF48726">
    <property type="entry name" value="Immunoglobulin"/>
    <property type="match status" value="1"/>
</dbReference>
<reference evidence="3" key="2">
    <citation type="journal article" date="2021" name="Genome Biol. Evol.">
        <title>Developing a high-quality reference genome for a parasitic bivalve with doubly uniparental inheritance (Bivalvia: Unionida).</title>
        <authorList>
            <person name="Smith C.H."/>
        </authorList>
    </citation>
    <scope>NUCLEOTIDE SEQUENCE</scope>
    <source>
        <strain evidence="3">CHS0354</strain>
        <tissue evidence="3">Mantle</tissue>
    </source>
</reference>
<keyword evidence="1" id="KW-0472">Membrane</keyword>
<evidence type="ECO:0000256" key="1">
    <source>
        <dbReference type="SAM" id="Phobius"/>
    </source>
</evidence>
<evidence type="ECO:0000313" key="3">
    <source>
        <dbReference type="EMBL" id="KAK3598491.1"/>
    </source>
</evidence>
<proteinExistence type="predicted"/>
<keyword evidence="2" id="KW-0732">Signal</keyword>
<gene>
    <name evidence="3" type="ORF">CHS0354_001028</name>
</gene>
<feature type="transmembrane region" description="Helical" evidence="1">
    <location>
        <begin position="171"/>
        <end position="192"/>
    </location>
</feature>
<dbReference type="EMBL" id="JAEAOA010000110">
    <property type="protein sequence ID" value="KAK3598491.1"/>
    <property type="molecule type" value="Genomic_DNA"/>
</dbReference>
<dbReference type="InterPro" id="IPR036179">
    <property type="entry name" value="Ig-like_dom_sf"/>
</dbReference>
<feature type="signal peptide" evidence="2">
    <location>
        <begin position="1"/>
        <end position="24"/>
    </location>
</feature>
<evidence type="ECO:0008006" key="5">
    <source>
        <dbReference type="Google" id="ProtNLM"/>
    </source>
</evidence>
<dbReference type="Proteomes" id="UP001195483">
    <property type="component" value="Unassembled WGS sequence"/>
</dbReference>